<comment type="caution">
    <text evidence="13">The sequence shown here is derived from an EMBL/GenBank/DDBJ whole genome shotgun (WGS) entry which is preliminary data.</text>
</comment>
<keyword evidence="8 10" id="KW-0406">Ion transport</keyword>
<reference evidence="13" key="1">
    <citation type="submission" date="2020-10" db="EMBL/GenBank/DDBJ databases">
        <title>Genome sequence of the unusual species of purple photosynthetic bacteria, Phaeovibrio sulfidiphilus DSM 23193, type strain.</title>
        <authorList>
            <person name="Kyndt J.A."/>
            <person name="Meyer T.E."/>
        </authorList>
    </citation>
    <scope>NUCLEOTIDE SEQUENCE</scope>
    <source>
        <strain evidence="13">DSM 23193</strain>
    </source>
</reference>
<dbReference type="PIRSF" id="PIRSF006247">
    <property type="entry name" value="TrkH"/>
    <property type="match status" value="1"/>
</dbReference>
<feature type="transmembrane region" description="Helical" evidence="12">
    <location>
        <begin position="345"/>
        <end position="367"/>
    </location>
</feature>
<keyword evidence="4 10" id="KW-0633">Potassium transport</keyword>
<organism evidence="13 14">
    <name type="scientific">Phaeovibrio sulfidiphilus</name>
    <dbReference type="NCBI Taxonomy" id="1220600"/>
    <lineage>
        <taxon>Bacteria</taxon>
        <taxon>Pseudomonadati</taxon>
        <taxon>Pseudomonadota</taxon>
        <taxon>Alphaproteobacteria</taxon>
        <taxon>Rhodospirillales</taxon>
        <taxon>Rhodospirillaceae</taxon>
        <taxon>Phaeovibrio</taxon>
    </lineage>
</organism>
<feature type="transmembrane region" description="Helical" evidence="12">
    <location>
        <begin position="24"/>
        <end position="46"/>
    </location>
</feature>
<dbReference type="GO" id="GO:0005886">
    <property type="term" value="C:plasma membrane"/>
    <property type="evidence" value="ECO:0007669"/>
    <property type="project" value="UniProtKB-SubCell"/>
</dbReference>
<keyword evidence="2 10" id="KW-0813">Transport</keyword>
<dbReference type="InterPro" id="IPR004772">
    <property type="entry name" value="TrkH"/>
</dbReference>
<comment type="function">
    <text evidence="10">Low-affinity potassium transport system. Interacts with Trk system potassium uptake protein TrkA.</text>
</comment>
<evidence type="ECO:0000256" key="12">
    <source>
        <dbReference type="SAM" id="Phobius"/>
    </source>
</evidence>
<comment type="subcellular location">
    <subcellularLocation>
        <location evidence="10">Cell inner membrane</location>
        <topology evidence="10">Multi-pass membrane protein</topology>
    </subcellularLocation>
    <subcellularLocation>
        <location evidence="1">Cell membrane</location>
        <topology evidence="1">Multi-pass membrane protein</topology>
    </subcellularLocation>
</comment>
<feature type="transmembrane region" description="Helical" evidence="12">
    <location>
        <begin position="88"/>
        <end position="109"/>
    </location>
</feature>
<feature type="binding site" evidence="11">
    <location>
        <position position="331"/>
    </location>
    <ligand>
        <name>K(+)</name>
        <dbReference type="ChEBI" id="CHEBI:29103"/>
    </ligand>
</feature>
<gene>
    <name evidence="13" type="ORF">IHV25_03085</name>
</gene>
<feature type="binding site" evidence="11">
    <location>
        <position position="332"/>
    </location>
    <ligand>
        <name>K(+)</name>
        <dbReference type="ChEBI" id="CHEBI:29103"/>
    </ligand>
</feature>
<keyword evidence="6 10" id="KW-0630">Potassium</keyword>
<dbReference type="PANTHER" id="PTHR32024">
    <property type="entry name" value="TRK SYSTEM POTASSIUM UPTAKE PROTEIN TRKG-RELATED"/>
    <property type="match status" value="1"/>
</dbReference>
<evidence type="ECO:0000256" key="8">
    <source>
        <dbReference type="ARBA" id="ARBA00023065"/>
    </source>
</evidence>
<feature type="binding site" evidence="11">
    <location>
        <position position="130"/>
    </location>
    <ligand>
        <name>K(+)</name>
        <dbReference type="ChEBI" id="CHEBI:29103"/>
    </ligand>
</feature>
<evidence type="ECO:0000313" key="14">
    <source>
        <dbReference type="Proteomes" id="UP000631034"/>
    </source>
</evidence>
<proteinExistence type="inferred from homology"/>
<accession>A0A8J6YI33</accession>
<feature type="transmembrane region" description="Helical" evidence="12">
    <location>
        <begin position="58"/>
        <end position="76"/>
    </location>
</feature>
<evidence type="ECO:0000256" key="9">
    <source>
        <dbReference type="ARBA" id="ARBA00023136"/>
    </source>
</evidence>
<feature type="transmembrane region" description="Helical" evidence="12">
    <location>
        <begin position="438"/>
        <end position="460"/>
    </location>
</feature>
<name>A0A8J6YI33_9PROT</name>
<feature type="transmembrane region" description="Helical" evidence="12">
    <location>
        <begin position="291"/>
        <end position="308"/>
    </location>
</feature>
<dbReference type="Proteomes" id="UP000631034">
    <property type="component" value="Unassembled WGS sequence"/>
</dbReference>
<dbReference type="Pfam" id="PF02386">
    <property type="entry name" value="TrkH"/>
    <property type="match status" value="1"/>
</dbReference>
<feature type="transmembrane region" description="Helical" evidence="12">
    <location>
        <begin position="194"/>
        <end position="221"/>
    </location>
</feature>
<keyword evidence="5 12" id="KW-0812">Transmembrane</keyword>
<evidence type="ECO:0000256" key="2">
    <source>
        <dbReference type="ARBA" id="ARBA00022448"/>
    </source>
</evidence>
<feature type="transmembrane region" description="Helical" evidence="12">
    <location>
        <begin position="252"/>
        <end position="271"/>
    </location>
</feature>
<feature type="binding site" evidence="11">
    <location>
        <position position="449"/>
    </location>
    <ligand>
        <name>K(+)</name>
        <dbReference type="ChEBI" id="CHEBI:29103"/>
    </ligand>
</feature>
<feature type="binding site" evidence="11">
    <location>
        <position position="448"/>
    </location>
    <ligand>
        <name>K(+)</name>
        <dbReference type="ChEBI" id="CHEBI:29103"/>
    </ligand>
</feature>
<dbReference type="InterPro" id="IPR003445">
    <property type="entry name" value="Cat_transpt"/>
</dbReference>
<feature type="transmembrane region" description="Helical" evidence="12">
    <location>
        <begin position="406"/>
        <end position="431"/>
    </location>
</feature>
<feature type="binding site" evidence="11">
    <location>
        <position position="237"/>
    </location>
    <ligand>
        <name>K(+)</name>
        <dbReference type="ChEBI" id="CHEBI:29103"/>
    </ligand>
</feature>
<evidence type="ECO:0000313" key="13">
    <source>
        <dbReference type="EMBL" id="MBE1236636.1"/>
    </source>
</evidence>
<evidence type="ECO:0000256" key="6">
    <source>
        <dbReference type="ARBA" id="ARBA00022958"/>
    </source>
</evidence>
<evidence type="ECO:0000256" key="1">
    <source>
        <dbReference type="ARBA" id="ARBA00004651"/>
    </source>
</evidence>
<sequence length="499" mass="54046">MGVINNARYARSTRLHVGSIELQPVFFILGILLTILGIAMLGPAILDIALNERDWREFLLSSGITVFAGLMLVASNHRRSSQLNLRQGFLLTALSWLTLSFFGGLPFVFANDNVGMTDAIFESVSGLTATGATILTHLEHQPPGLLLWRSLLHWVGGIGIIGMATTLLPALRVGGMQLFRVENSDTSEHGMTRFAGLGAAILVVYLTMTFVMIGGLLFAGLPTLEAVCLAMSAVSTGGFANSDSSVAALPPMALWFLIGGMVLGALPFLLYVRAIRGRPEALYRDPQVRGFLAILVVFSLVISVYHWMKSDVGFLQAITTGTFSVTSVITTTGLVYEDYSAWGSFALLFFFMLLFFGGCTGSTTGGIKTFRFQVAFIVLSSHIRRRYLPHAVVMPTYGGRTIDDDIAVSVCLFFFAQAVTIWFFALILGLLGLDWVSAISGSVATVCNVGPGVGAIIGPVGNYSSLSPEAKWVFSAGMLMGRLELFTMMVLLDYRFWRD</sequence>
<dbReference type="PANTHER" id="PTHR32024:SF3">
    <property type="entry name" value="TRK SYSTEM POTASSIUM UPTAKE PROTEIN"/>
    <property type="match status" value="1"/>
</dbReference>
<keyword evidence="7 12" id="KW-1133">Transmembrane helix</keyword>
<keyword evidence="9 10" id="KW-0472">Membrane</keyword>
<keyword evidence="11" id="KW-0479">Metal-binding</keyword>
<feature type="transmembrane region" description="Helical" evidence="12">
    <location>
        <begin position="151"/>
        <end position="173"/>
    </location>
</feature>
<comment type="similarity">
    <text evidence="10">Belongs to the TrkH potassium transport family.</text>
</comment>
<evidence type="ECO:0000256" key="10">
    <source>
        <dbReference type="PIRNR" id="PIRNR006247"/>
    </source>
</evidence>
<evidence type="ECO:0000256" key="4">
    <source>
        <dbReference type="ARBA" id="ARBA00022538"/>
    </source>
</evidence>
<dbReference type="GO" id="GO:0046872">
    <property type="term" value="F:metal ion binding"/>
    <property type="evidence" value="ECO:0007669"/>
    <property type="project" value="UniProtKB-KW"/>
</dbReference>
<dbReference type="EMBL" id="JACZHT010000001">
    <property type="protein sequence ID" value="MBE1236636.1"/>
    <property type="molecule type" value="Genomic_DNA"/>
</dbReference>
<evidence type="ECO:0000256" key="3">
    <source>
        <dbReference type="ARBA" id="ARBA00022475"/>
    </source>
</evidence>
<keyword evidence="10" id="KW-0997">Cell inner membrane</keyword>
<dbReference type="RefSeq" id="WP_192533529.1">
    <property type="nucleotide sequence ID" value="NZ_JACZHT010000001.1"/>
</dbReference>
<dbReference type="GO" id="GO:0015379">
    <property type="term" value="F:potassium:chloride symporter activity"/>
    <property type="evidence" value="ECO:0007669"/>
    <property type="project" value="InterPro"/>
</dbReference>
<evidence type="ECO:0000256" key="5">
    <source>
        <dbReference type="ARBA" id="ARBA00022692"/>
    </source>
</evidence>
<evidence type="ECO:0000256" key="7">
    <source>
        <dbReference type="ARBA" id="ARBA00022989"/>
    </source>
</evidence>
<feature type="transmembrane region" description="Helical" evidence="12">
    <location>
        <begin position="314"/>
        <end position="336"/>
    </location>
</feature>
<feature type="transmembrane region" description="Helical" evidence="12">
    <location>
        <begin position="472"/>
        <end position="492"/>
    </location>
</feature>
<dbReference type="AlphaFoldDB" id="A0A8J6YI33"/>
<protein>
    <recommendedName>
        <fullName evidence="10">Trk system potassium uptake protein</fullName>
    </recommendedName>
</protein>
<evidence type="ECO:0000256" key="11">
    <source>
        <dbReference type="PIRSR" id="PIRSR006247-1"/>
    </source>
</evidence>
<keyword evidence="3 10" id="KW-1003">Cell membrane</keyword>
<keyword evidence="14" id="KW-1185">Reference proteome</keyword>